<dbReference type="Proteomes" id="UP000501747">
    <property type="component" value="Chromosome"/>
</dbReference>
<dbReference type="KEGG" id="vhy:G7082_12380"/>
<reference evidence="1 2" key="1">
    <citation type="submission" date="2020-03" db="EMBL/GenBank/DDBJ databases">
        <title>Vagococcus sp. nov., isolated from beetles.</title>
        <authorList>
            <person name="Hyun D.-W."/>
            <person name="Bae J.-W."/>
        </authorList>
    </citation>
    <scope>NUCLEOTIDE SEQUENCE [LARGE SCALE GENOMIC DNA]</scope>
    <source>
        <strain evidence="1 2">HDW17B</strain>
    </source>
</reference>
<sequence length="91" mass="10304">MKRFISLLFKLGLVFLLCYVFLTPEGSVRLGVLRSGDIKDALTADVSKLSEEKNHSVYQINKTIEDKEGTLGYWKTQNKSVVYWSTSLDGI</sequence>
<accession>A0A6G8AVW6</accession>
<name>A0A6G8AVW6_9ENTE</name>
<dbReference type="EMBL" id="CP049887">
    <property type="protein sequence ID" value="QIL49231.1"/>
    <property type="molecule type" value="Genomic_DNA"/>
</dbReference>
<evidence type="ECO:0000313" key="2">
    <source>
        <dbReference type="Proteomes" id="UP000501747"/>
    </source>
</evidence>
<protein>
    <submittedName>
        <fullName evidence="1">Uncharacterized protein</fullName>
    </submittedName>
</protein>
<organism evidence="1 2">
    <name type="scientific">Vagococcus hydrophili</name>
    <dbReference type="NCBI Taxonomy" id="2714947"/>
    <lineage>
        <taxon>Bacteria</taxon>
        <taxon>Bacillati</taxon>
        <taxon>Bacillota</taxon>
        <taxon>Bacilli</taxon>
        <taxon>Lactobacillales</taxon>
        <taxon>Enterococcaceae</taxon>
        <taxon>Vagococcus</taxon>
    </lineage>
</organism>
<evidence type="ECO:0000313" key="1">
    <source>
        <dbReference type="EMBL" id="QIL49231.1"/>
    </source>
</evidence>
<keyword evidence="2" id="KW-1185">Reference proteome</keyword>
<proteinExistence type="predicted"/>
<dbReference type="AlphaFoldDB" id="A0A6G8AVW6"/>
<gene>
    <name evidence="1" type="ORF">G7082_12380</name>
</gene>
<dbReference type="RefSeq" id="WP_166035357.1">
    <property type="nucleotide sequence ID" value="NZ_CP049887.1"/>
</dbReference>